<feature type="compositionally biased region" description="Low complexity" evidence="15">
    <location>
        <begin position="273"/>
        <end position="290"/>
    </location>
</feature>
<feature type="domain" description="SH3" evidence="16">
    <location>
        <begin position="458"/>
        <end position="519"/>
    </location>
</feature>
<dbReference type="GO" id="GO:0008270">
    <property type="term" value="F:zinc ion binding"/>
    <property type="evidence" value="ECO:0007669"/>
    <property type="project" value="UniProtKB-KW"/>
</dbReference>
<dbReference type="Pfam" id="PF07653">
    <property type="entry name" value="SH3_2"/>
    <property type="match status" value="1"/>
</dbReference>
<dbReference type="PRINTS" id="PR00499">
    <property type="entry name" value="P67PHOX"/>
</dbReference>
<feature type="compositionally biased region" description="Polar residues" evidence="15">
    <location>
        <begin position="736"/>
        <end position="767"/>
    </location>
</feature>
<dbReference type="Gene3D" id="3.30.40.10">
    <property type="entry name" value="Zinc/RING finger domain, C3HC4 (zinc finger)"/>
    <property type="match status" value="1"/>
</dbReference>
<evidence type="ECO:0000313" key="19">
    <source>
        <dbReference type="Proteomes" id="UP001634394"/>
    </source>
</evidence>
<sequence>MDEQVLNELLECSVCLERLNHTSKVLPCQHTFCRRCLDEIVSTKHELRCPECRYQVQENVEDLPTNILLVRLLEGLKQHNTAIVTNHRSRSPGRKNENSSGTGSQSGSRQTRQSQIGSQPCARALFNYDAKDNGDLTFKKGDSILLRKQIDENWYHGELNGQHGFFPASYVQVIVPLPTTLPQCKALYDFEMKDEKEKDCLCFKKDEVLTVIRRVDDNWLEGKKGDRIGIFPISFVELNEPAKNLVNGKNSNTQAPSIQPPLERHDGDGGAMPSLLQGLQPSSSAQQLPHQQKRHSYTDASSRNSPLVQQHRHSLELGSNTDLAATASVSVVFSTEASSATMSGTAVLTNSKASNSTSQLPGEKTNKTVMTNTNANNSTSRLSGDMTNKAVCTKSVMTNTNGGNGASQMPCEVNNKSVATKSTSTTQNGQIWHSTVQSFNSGNSSYTNTSSVPFAVSQNTPIYIAMYNYRPQKEDELELKKGDYYTVSEKCQDGWFKGKCLKTGQIGVFPGNYVQIFRSQSVHHKSAVKNGTNQPHTINASTSPNLSTYVPLPSRPKTSPGRSKSMDRGDRDKGPPVVPRGQRGAHISPSHSAKGANLGRPGNDNVNITKSGHHTGIVQTKPTGQQTNLTSRSMSPSQVSAGVSPQDERHLAQMGQKSSSSSISSTSSSSSASPVWKHSMLACSNITPPNVVVGATGEITPANPPKEKKEKKEKEKLSLVKRLTSGKSKKSKFSTDSEGASLSDSSITHARSGSFPSDPAVTSLTESSPHKKSGSFDSTSSSASHKPSRPKPPTREKHRCIVPYPPQGEIELELKIGDIVYVHKKRDDGWFKGTLQRTGKTGLFPGSFVEKCE</sequence>
<dbReference type="PROSITE" id="PS50002">
    <property type="entry name" value="SH3"/>
    <property type="match status" value="4"/>
</dbReference>
<dbReference type="FunFam" id="2.30.30.40:FF:000063">
    <property type="entry name" value="Putative E3 ubiquitin-protein ligase SH3RF1"/>
    <property type="match status" value="1"/>
</dbReference>
<evidence type="ECO:0000256" key="15">
    <source>
        <dbReference type="SAM" id="MobiDB-lite"/>
    </source>
</evidence>
<evidence type="ECO:0000256" key="12">
    <source>
        <dbReference type="ARBA" id="ARBA00022843"/>
    </source>
</evidence>
<evidence type="ECO:0000256" key="11">
    <source>
        <dbReference type="ARBA" id="ARBA00022833"/>
    </source>
</evidence>
<keyword evidence="10" id="KW-0833">Ubl conjugation pathway</keyword>
<evidence type="ECO:0000256" key="2">
    <source>
        <dbReference type="ARBA" id="ARBA00004906"/>
    </source>
</evidence>
<organism evidence="18 19">
    <name type="scientific">Sinanodonta woodiana</name>
    <name type="common">Chinese pond mussel</name>
    <name type="synonym">Anodonta woodiana</name>
    <dbReference type="NCBI Taxonomy" id="1069815"/>
    <lineage>
        <taxon>Eukaryota</taxon>
        <taxon>Metazoa</taxon>
        <taxon>Spiralia</taxon>
        <taxon>Lophotrochozoa</taxon>
        <taxon>Mollusca</taxon>
        <taxon>Bivalvia</taxon>
        <taxon>Autobranchia</taxon>
        <taxon>Heteroconchia</taxon>
        <taxon>Palaeoheterodonta</taxon>
        <taxon>Unionida</taxon>
        <taxon>Unionoidea</taxon>
        <taxon>Unionidae</taxon>
        <taxon>Unioninae</taxon>
        <taxon>Sinanodonta</taxon>
    </lineage>
</organism>
<dbReference type="SMART" id="SM00326">
    <property type="entry name" value="SH3"/>
    <property type="match status" value="4"/>
</dbReference>
<feature type="domain" description="RING-type" evidence="17">
    <location>
        <begin position="12"/>
        <end position="53"/>
    </location>
</feature>
<evidence type="ECO:0000256" key="6">
    <source>
        <dbReference type="ARBA" id="ARBA00022679"/>
    </source>
</evidence>
<dbReference type="InterPro" id="IPR001452">
    <property type="entry name" value="SH3_domain"/>
</dbReference>
<dbReference type="PROSITE" id="PS50089">
    <property type="entry name" value="ZF_RING_2"/>
    <property type="match status" value="1"/>
</dbReference>
<keyword evidence="9 13" id="KW-0863">Zinc-finger</keyword>
<comment type="catalytic activity">
    <reaction evidence="1">
        <text>S-ubiquitinyl-[E2 ubiquitin-conjugating enzyme]-L-cysteine + [acceptor protein]-L-lysine = [E2 ubiquitin-conjugating enzyme]-L-cysteine + N(6)-ubiquitinyl-[acceptor protein]-L-lysine.</text>
        <dbReference type="EC" id="2.3.2.27"/>
    </reaction>
</comment>
<dbReference type="FunFam" id="2.30.30.40:FF:000001">
    <property type="entry name" value="Sorbin and SH3 domain-containing protein 1 isoform 2"/>
    <property type="match status" value="1"/>
</dbReference>
<keyword evidence="11" id="KW-0862">Zinc</keyword>
<evidence type="ECO:0000256" key="1">
    <source>
        <dbReference type="ARBA" id="ARBA00000900"/>
    </source>
</evidence>
<dbReference type="SUPFAM" id="SSF57850">
    <property type="entry name" value="RING/U-box"/>
    <property type="match status" value="1"/>
</dbReference>
<dbReference type="GO" id="GO:0061630">
    <property type="term" value="F:ubiquitin protein ligase activity"/>
    <property type="evidence" value="ECO:0007669"/>
    <property type="project" value="UniProtKB-EC"/>
</dbReference>
<dbReference type="CDD" id="cd11787">
    <property type="entry name" value="SH3_SH3RF_2"/>
    <property type="match status" value="1"/>
</dbReference>
<dbReference type="InterPro" id="IPR017907">
    <property type="entry name" value="Znf_RING_CS"/>
</dbReference>
<dbReference type="PANTHER" id="PTHR14167">
    <property type="entry name" value="SH3 DOMAIN-CONTAINING"/>
    <property type="match status" value="1"/>
</dbReference>
<dbReference type="EC" id="2.3.2.27" evidence="4"/>
<comment type="pathway">
    <text evidence="2">Protein modification; protein ubiquitination.</text>
</comment>
<evidence type="ECO:0000256" key="10">
    <source>
        <dbReference type="ARBA" id="ARBA00022786"/>
    </source>
</evidence>
<dbReference type="CDD" id="cd11785">
    <property type="entry name" value="SH3_SH3RF_C"/>
    <property type="match status" value="1"/>
</dbReference>
<dbReference type="CDD" id="cd11783">
    <property type="entry name" value="SH3_SH3RF_3"/>
    <property type="match status" value="1"/>
</dbReference>
<dbReference type="PANTHER" id="PTHR14167:SF51">
    <property type="entry name" value="RING-TYPE E3 UBIQUITIN TRANSFERASE"/>
    <property type="match status" value="1"/>
</dbReference>
<dbReference type="CDD" id="cd16750">
    <property type="entry name" value="RING-HC_SH3RF3"/>
    <property type="match status" value="1"/>
</dbReference>
<feature type="compositionally biased region" description="Polar residues" evidence="15">
    <location>
        <begin position="529"/>
        <end position="548"/>
    </location>
</feature>
<feature type="region of interest" description="Disordered" evidence="15">
    <location>
        <begin position="246"/>
        <end position="313"/>
    </location>
</feature>
<feature type="domain" description="SH3" evidence="16">
    <location>
        <begin position="793"/>
        <end position="853"/>
    </location>
</feature>
<evidence type="ECO:0000256" key="5">
    <source>
        <dbReference type="ARBA" id="ARBA00022443"/>
    </source>
</evidence>
<feature type="compositionally biased region" description="Low complexity" evidence="15">
    <location>
        <begin position="775"/>
        <end position="784"/>
    </location>
</feature>
<accession>A0ABD3X0D8</accession>
<evidence type="ECO:0000256" key="9">
    <source>
        <dbReference type="ARBA" id="ARBA00022771"/>
    </source>
</evidence>
<dbReference type="PRINTS" id="PR00452">
    <property type="entry name" value="SH3DOMAIN"/>
</dbReference>
<feature type="region of interest" description="Disordered" evidence="15">
    <location>
        <begin position="352"/>
        <end position="385"/>
    </location>
</feature>
<evidence type="ECO:0000259" key="16">
    <source>
        <dbReference type="PROSITE" id="PS50002"/>
    </source>
</evidence>
<keyword evidence="5 14" id="KW-0728">SH3 domain</keyword>
<dbReference type="InterPro" id="IPR028502">
    <property type="entry name" value="SH3RF3_RING-HC_Zfn"/>
</dbReference>
<name>A0ABD3X0D8_SINWO</name>
<feature type="compositionally biased region" description="Polar residues" evidence="15">
    <location>
        <begin position="247"/>
        <end position="257"/>
    </location>
</feature>
<dbReference type="InterPro" id="IPR013083">
    <property type="entry name" value="Znf_RING/FYVE/PHD"/>
</dbReference>
<keyword evidence="6" id="KW-0808">Transferase</keyword>
<dbReference type="Gene3D" id="2.30.30.40">
    <property type="entry name" value="SH3 Domains"/>
    <property type="match status" value="4"/>
</dbReference>
<dbReference type="InterPro" id="IPR035816">
    <property type="entry name" value="SH3RF1/SH3RF3_SH3_4"/>
</dbReference>
<gene>
    <name evidence="18" type="ORF">ACJMK2_030668</name>
</gene>
<feature type="domain" description="SH3" evidence="16">
    <location>
        <begin position="179"/>
        <end position="241"/>
    </location>
</feature>
<feature type="compositionally biased region" description="Low complexity" evidence="15">
    <location>
        <begin position="99"/>
        <end position="115"/>
    </location>
</feature>
<evidence type="ECO:0000256" key="13">
    <source>
        <dbReference type="PROSITE-ProRule" id="PRU00175"/>
    </source>
</evidence>
<keyword evidence="12" id="KW-0832">Ubl conjugation</keyword>
<keyword evidence="19" id="KW-1185">Reference proteome</keyword>
<dbReference type="AlphaFoldDB" id="A0ABD3X0D8"/>
<keyword evidence="8" id="KW-0677">Repeat</keyword>
<dbReference type="InterPro" id="IPR036028">
    <property type="entry name" value="SH3-like_dom_sf"/>
</dbReference>
<protein>
    <recommendedName>
        <fullName evidence="4">RING-type E3 ubiquitin transferase</fullName>
        <ecNumber evidence="4">2.3.2.27</ecNumber>
    </recommendedName>
</protein>
<dbReference type="PROSITE" id="PS00518">
    <property type="entry name" value="ZF_RING_1"/>
    <property type="match status" value="1"/>
</dbReference>
<dbReference type="Pfam" id="PF13923">
    <property type="entry name" value="zf-C3HC4_2"/>
    <property type="match status" value="1"/>
</dbReference>
<evidence type="ECO:0000256" key="3">
    <source>
        <dbReference type="ARBA" id="ARBA00008649"/>
    </source>
</evidence>
<feature type="compositionally biased region" description="Low complexity" evidence="15">
    <location>
        <begin position="658"/>
        <end position="673"/>
    </location>
</feature>
<feature type="region of interest" description="Disordered" evidence="15">
    <location>
        <begin position="83"/>
        <end position="115"/>
    </location>
</feature>
<comment type="caution">
    <text evidence="18">The sequence shown here is derived from an EMBL/GenBank/DDBJ whole genome shotgun (WGS) entry which is preliminary data.</text>
</comment>
<dbReference type="EMBL" id="JBJQND010000004">
    <property type="protein sequence ID" value="KAL3878305.1"/>
    <property type="molecule type" value="Genomic_DNA"/>
</dbReference>
<evidence type="ECO:0000313" key="18">
    <source>
        <dbReference type="EMBL" id="KAL3878305.1"/>
    </source>
</evidence>
<feature type="compositionally biased region" description="Polar residues" evidence="15">
    <location>
        <begin position="617"/>
        <end position="643"/>
    </location>
</feature>
<evidence type="ECO:0000256" key="8">
    <source>
        <dbReference type="ARBA" id="ARBA00022737"/>
    </source>
</evidence>
<dbReference type="Proteomes" id="UP001634394">
    <property type="component" value="Unassembled WGS sequence"/>
</dbReference>
<evidence type="ECO:0000256" key="7">
    <source>
        <dbReference type="ARBA" id="ARBA00022723"/>
    </source>
</evidence>
<feature type="compositionally biased region" description="Basic and acidic residues" evidence="15">
    <location>
        <begin position="564"/>
        <end position="574"/>
    </location>
</feature>
<dbReference type="InterPro" id="IPR001841">
    <property type="entry name" value="Znf_RING"/>
</dbReference>
<dbReference type="SUPFAM" id="SSF50044">
    <property type="entry name" value="SH3-domain"/>
    <property type="match status" value="4"/>
</dbReference>
<dbReference type="Pfam" id="PF00018">
    <property type="entry name" value="SH3_1"/>
    <property type="match status" value="1"/>
</dbReference>
<feature type="domain" description="SH3" evidence="16">
    <location>
        <begin position="117"/>
        <end position="176"/>
    </location>
</feature>
<dbReference type="FunFam" id="3.30.40.10:FF:000077">
    <property type="entry name" value="E3 ubiquitin-protein ligase SH3RF1 isoform X1"/>
    <property type="match status" value="1"/>
</dbReference>
<feature type="region of interest" description="Disordered" evidence="15">
    <location>
        <begin position="525"/>
        <end position="673"/>
    </location>
</feature>
<comment type="similarity">
    <text evidence="3">Belongs to the SH3RF family.</text>
</comment>
<feature type="compositionally biased region" description="Basic and acidic residues" evidence="15">
    <location>
        <begin position="705"/>
        <end position="718"/>
    </location>
</feature>
<dbReference type="InterPro" id="IPR050384">
    <property type="entry name" value="Endophilin_SH3RF"/>
</dbReference>
<reference evidence="18 19" key="1">
    <citation type="submission" date="2024-11" db="EMBL/GenBank/DDBJ databases">
        <title>Chromosome-level genome assembly of the freshwater bivalve Anodonta woodiana.</title>
        <authorList>
            <person name="Chen X."/>
        </authorList>
    </citation>
    <scope>NUCLEOTIDE SEQUENCE [LARGE SCALE GENOMIC DNA]</scope>
    <source>
        <strain evidence="18">MN2024</strain>
        <tissue evidence="18">Gills</tissue>
    </source>
</reference>
<dbReference type="FunFam" id="2.30.30.40:FF:000091">
    <property type="entry name" value="Putative E3 ubiquitin-protein ligase SH3RF1"/>
    <property type="match status" value="1"/>
</dbReference>
<feature type="compositionally biased region" description="Polar residues" evidence="15">
    <location>
        <begin position="367"/>
        <end position="385"/>
    </location>
</feature>
<dbReference type="Pfam" id="PF14604">
    <property type="entry name" value="SH3_9"/>
    <property type="match status" value="2"/>
</dbReference>
<evidence type="ECO:0000256" key="14">
    <source>
        <dbReference type="PROSITE-ProRule" id="PRU00192"/>
    </source>
</evidence>
<feature type="region of interest" description="Disordered" evidence="15">
    <location>
        <begin position="689"/>
        <end position="801"/>
    </location>
</feature>
<evidence type="ECO:0000259" key="17">
    <source>
        <dbReference type="PROSITE" id="PS50089"/>
    </source>
</evidence>
<dbReference type="SMART" id="SM00184">
    <property type="entry name" value="RING"/>
    <property type="match status" value="1"/>
</dbReference>
<dbReference type="CDD" id="cd11786">
    <property type="entry name" value="SH3_SH3RF_1"/>
    <property type="match status" value="1"/>
</dbReference>
<evidence type="ECO:0000256" key="4">
    <source>
        <dbReference type="ARBA" id="ARBA00012483"/>
    </source>
</evidence>
<proteinExistence type="inferred from homology"/>
<feature type="compositionally biased region" description="Polar residues" evidence="15">
    <location>
        <begin position="298"/>
        <end position="308"/>
    </location>
</feature>
<keyword evidence="7" id="KW-0479">Metal-binding</keyword>